<dbReference type="HOGENOM" id="CLU_3327133_0_0_0"/>
<dbReference type="Proteomes" id="UP000007575">
    <property type="component" value="Plasmid P2"/>
</dbReference>
<geneLocation type="plasmid" evidence="1 2">
    <name>P2</name>
</geneLocation>
<sequence length="38" mass="4524">MELSPILLLCRRLHRAESLRLDLLTHNQEPTDLRDVQQ</sequence>
<dbReference type="KEGG" id="dgo:DGo_PB0308"/>
<reference evidence="1 2" key="1">
    <citation type="journal article" date="2012" name="PLoS ONE">
        <title>Genome sequence and transcriptome analysis of the radioresistant bacterium Deinococcus gobiensis: insights into the extreme environmental adaptations.</title>
        <authorList>
            <person name="Yuan M."/>
            <person name="Chen M."/>
            <person name="Zhang W."/>
            <person name="Lu W."/>
            <person name="Wang J."/>
            <person name="Yang M."/>
            <person name="Zhao P."/>
            <person name="Tang R."/>
            <person name="Li X."/>
            <person name="Hao Y."/>
            <person name="Zhou Z."/>
            <person name="Zhan Y."/>
            <person name="Yu H."/>
            <person name="Teng C."/>
            <person name="Yan Y."/>
            <person name="Ping S."/>
            <person name="Wang Y."/>
            <person name="Lin M."/>
        </authorList>
    </citation>
    <scope>NUCLEOTIDE SEQUENCE [LARGE SCALE GENOMIC DNA]</scope>
    <source>
        <strain evidence="2">DSM 21396 / JCM 16679 / CGMCC 1.7299 / I-0</strain>
        <plasmid evidence="1">P2</plasmid>
    </source>
</reference>
<protein>
    <submittedName>
        <fullName evidence="1">Uncharacterized protein</fullName>
    </submittedName>
</protein>
<keyword evidence="2" id="KW-1185">Reference proteome</keyword>
<dbReference type="AlphaFoldDB" id="H8H230"/>
<evidence type="ECO:0000313" key="1">
    <source>
        <dbReference type="EMBL" id="AFD27577.1"/>
    </source>
</evidence>
<organism evidence="1 2">
    <name type="scientific">Deinococcus gobiensis (strain DSM 21396 / JCM 16679 / CGMCC 1.7299 / I-0)</name>
    <dbReference type="NCBI Taxonomy" id="745776"/>
    <lineage>
        <taxon>Bacteria</taxon>
        <taxon>Thermotogati</taxon>
        <taxon>Deinococcota</taxon>
        <taxon>Deinococci</taxon>
        <taxon>Deinococcales</taxon>
        <taxon>Deinococcaceae</taxon>
        <taxon>Deinococcus</taxon>
    </lineage>
</organism>
<name>H8H230_DEIGI</name>
<accession>H8H230</accession>
<keyword evidence="1" id="KW-0614">Plasmid</keyword>
<proteinExistence type="predicted"/>
<dbReference type="EMBL" id="CP002193">
    <property type="protein sequence ID" value="AFD27577.1"/>
    <property type="molecule type" value="Genomic_DNA"/>
</dbReference>
<evidence type="ECO:0000313" key="2">
    <source>
        <dbReference type="Proteomes" id="UP000007575"/>
    </source>
</evidence>
<gene>
    <name evidence="1" type="ordered locus">DGo_PB0308</name>
</gene>